<dbReference type="AlphaFoldDB" id="A0A5C4JJS1"/>
<keyword evidence="3" id="KW-1185">Reference proteome</keyword>
<reference evidence="2 3" key="1">
    <citation type="submission" date="2019-05" db="EMBL/GenBank/DDBJ databases">
        <title>Draft genome sequence of Actinomadura sp. 14C53.</title>
        <authorList>
            <person name="Saricaoglu S."/>
            <person name="Isik K."/>
        </authorList>
    </citation>
    <scope>NUCLEOTIDE SEQUENCE [LARGE SCALE GENOMIC DNA]</scope>
    <source>
        <strain evidence="2 3">14C53</strain>
    </source>
</reference>
<evidence type="ECO:0000313" key="2">
    <source>
        <dbReference type="EMBL" id="TMR06871.1"/>
    </source>
</evidence>
<evidence type="ECO:0000256" key="1">
    <source>
        <dbReference type="SAM" id="MobiDB-lite"/>
    </source>
</evidence>
<proteinExistence type="predicted"/>
<feature type="compositionally biased region" description="Basic and acidic residues" evidence="1">
    <location>
        <begin position="63"/>
        <end position="75"/>
    </location>
</feature>
<accession>A0A5C4JJS1</accession>
<dbReference type="RefSeq" id="WP_138643488.1">
    <property type="nucleotide sequence ID" value="NZ_VCKW01000008.1"/>
</dbReference>
<protein>
    <submittedName>
        <fullName evidence="2">Uncharacterized protein</fullName>
    </submittedName>
</protein>
<dbReference type="EMBL" id="VCKW01000008">
    <property type="protein sequence ID" value="TMR06871.1"/>
    <property type="molecule type" value="Genomic_DNA"/>
</dbReference>
<feature type="region of interest" description="Disordered" evidence="1">
    <location>
        <begin position="1"/>
        <end position="75"/>
    </location>
</feature>
<evidence type="ECO:0000313" key="3">
    <source>
        <dbReference type="Proteomes" id="UP000309174"/>
    </source>
</evidence>
<name>A0A5C4JJS1_9ACTN</name>
<gene>
    <name evidence="2" type="ORF">ETD83_03060</name>
</gene>
<sequence>MNQPLRRRPDQPPAPVPVAAGAPAHPAPAPGPASPGGLDPSGFLGMAEAPALLGAGPATPGRSAREPAHRAPADQ</sequence>
<comment type="caution">
    <text evidence="2">The sequence shown here is derived from an EMBL/GenBank/DDBJ whole genome shotgun (WGS) entry which is preliminary data.</text>
</comment>
<organism evidence="2 3">
    <name type="scientific">Actinomadura soli</name>
    <dbReference type="NCBI Taxonomy" id="2508997"/>
    <lineage>
        <taxon>Bacteria</taxon>
        <taxon>Bacillati</taxon>
        <taxon>Actinomycetota</taxon>
        <taxon>Actinomycetes</taxon>
        <taxon>Streptosporangiales</taxon>
        <taxon>Thermomonosporaceae</taxon>
        <taxon>Actinomadura</taxon>
    </lineage>
</organism>
<feature type="compositionally biased region" description="Low complexity" evidence="1">
    <location>
        <begin position="44"/>
        <end position="61"/>
    </location>
</feature>
<dbReference type="Proteomes" id="UP000309174">
    <property type="component" value="Unassembled WGS sequence"/>
</dbReference>